<reference evidence="2 3" key="1">
    <citation type="submission" date="2019-03" db="EMBL/GenBank/DDBJ databases">
        <title>Genomic Encyclopedia of Type Strains, Phase IV (KMG-IV): sequencing the most valuable type-strain genomes for metagenomic binning, comparative biology and taxonomic classification.</title>
        <authorList>
            <person name="Goeker M."/>
        </authorList>
    </citation>
    <scope>NUCLEOTIDE SEQUENCE [LARGE SCALE GENOMIC DNA]</scope>
    <source>
        <strain evidence="2 3">DSM 9035</strain>
    </source>
</reference>
<accession>A0A4R3LSZ5</accession>
<feature type="compositionally biased region" description="Low complexity" evidence="1">
    <location>
        <begin position="150"/>
        <end position="163"/>
    </location>
</feature>
<evidence type="ECO:0000313" key="2">
    <source>
        <dbReference type="EMBL" id="TCT01735.1"/>
    </source>
</evidence>
<dbReference type="EMBL" id="SMAI01000017">
    <property type="protein sequence ID" value="TCT01735.1"/>
    <property type="molecule type" value="Genomic_DNA"/>
</dbReference>
<dbReference type="Gene3D" id="3.30.530.20">
    <property type="match status" value="1"/>
</dbReference>
<dbReference type="RefSeq" id="WP_132035047.1">
    <property type="nucleotide sequence ID" value="NZ_SMAI01000017.1"/>
</dbReference>
<dbReference type="Proteomes" id="UP000294664">
    <property type="component" value="Unassembled WGS sequence"/>
</dbReference>
<gene>
    <name evidence="2" type="ORF">EDC64_11788</name>
</gene>
<dbReference type="PANTHER" id="PTHR38588">
    <property type="entry name" value="BLL0334 PROTEIN"/>
    <property type="match status" value="1"/>
</dbReference>
<dbReference type="AlphaFoldDB" id="A0A4R3LSZ5"/>
<dbReference type="CDD" id="cd07823">
    <property type="entry name" value="SRPBCC_5"/>
    <property type="match status" value="1"/>
</dbReference>
<evidence type="ECO:0000256" key="1">
    <source>
        <dbReference type="SAM" id="MobiDB-lite"/>
    </source>
</evidence>
<organism evidence="2 3">
    <name type="scientific">Aquabacter spiritensis</name>
    <dbReference type="NCBI Taxonomy" id="933073"/>
    <lineage>
        <taxon>Bacteria</taxon>
        <taxon>Pseudomonadati</taxon>
        <taxon>Pseudomonadota</taxon>
        <taxon>Alphaproteobacteria</taxon>
        <taxon>Hyphomicrobiales</taxon>
        <taxon>Xanthobacteraceae</taxon>
        <taxon>Aquabacter</taxon>
    </lineage>
</organism>
<feature type="compositionally biased region" description="Pro residues" evidence="1">
    <location>
        <begin position="164"/>
        <end position="173"/>
    </location>
</feature>
<keyword evidence="3" id="KW-1185">Reference proteome</keyword>
<proteinExistence type="predicted"/>
<comment type="caution">
    <text evidence="2">The sequence shown here is derived from an EMBL/GenBank/DDBJ whole genome shotgun (WGS) entry which is preliminary data.</text>
</comment>
<dbReference type="InterPro" id="IPR010419">
    <property type="entry name" value="CO_DH_gsu"/>
</dbReference>
<sequence length="225" mass="23482">MQIEQTFELPAPRPAVWAAMSDVRLVADCLPGAALLEELGEDRHKGSFKVKVGPLAATFVGEVEIARNPADWSAVVSGKGADARSASRVTGSMTYKLAQTDGGTRVHVVCTVNLAGALAQFGKAGIVQEIANRITAEFVRNFRDRLASAAPAAEAAPRGESPAVPQPAAPEPPSAERPHAASGHSHSDRAAPSGAARPLDGGSLFVAILRDRIAGFFRRLFGRGA</sequence>
<dbReference type="InterPro" id="IPR023393">
    <property type="entry name" value="START-like_dom_sf"/>
</dbReference>
<dbReference type="SUPFAM" id="SSF55961">
    <property type="entry name" value="Bet v1-like"/>
    <property type="match status" value="1"/>
</dbReference>
<name>A0A4R3LSZ5_9HYPH</name>
<dbReference type="Pfam" id="PF06240">
    <property type="entry name" value="COXG"/>
    <property type="match status" value="1"/>
</dbReference>
<protein>
    <submittedName>
        <fullName evidence="2">Carbon monoxide dehydrogenase subunit G</fullName>
    </submittedName>
</protein>
<evidence type="ECO:0000313" key="3">
    <source>
        <dbReference type="Proteomes" id="UP000294664"/>
    </source>
</evidence>
<feature type="compositionally biased region" description="Basic and acidic residues" evidence="1">
    <location>
        <begin position="174"/>
        <end position="189"/>
    </location>
</feature>
<dbReference type="OrthoDB" id="9808623at2"/>
<feature type="region of interest" description="Disordered" evidence="1">
    <location>
        <begin position="150"/>
        <end position="196"/>
    </location>
</feature>
<dbReference type="PANTHER" id="PTHR38588:SF1">
    <property type="entry name" value="BLL0334 PROTEIN"/>
    <property type="match status" value="1"/>
</dbReference>